<evidence type="ECO:0000256" key="2">
    <source>
        <dbReference type="ARBA" id="ARBA00022679"/>
    </source>
</evidence>
<feature type="domain" description="N-acetyltransferase" evidence="4">
    <location>
        <begin position="3"/>
        <end position="172"/>
    </location>
</feature>
<keyword evidence="2 5" id="KW-0808">Transferase</keyword>
<keyword evidence="3" id="KW-0012">Acyltransferase</keyword>
<evidence type="ECO:0000256" key="3">
    <source>
        <dbReference type="ARBA" id="ARBA00023315"/>
    </source>
</evidence>
<dbReference type="EMBL" id="GEFM01003460">
    <property type="protein sequence ID" value="JAP72336.1"/>
    <property type="molecule type" value="mRNA"/>
</dbReference>
<dbReference type="FunFam" id="3.40.630.30:FF:000064">
    <property type="entry name" value="GNAT family acetyltransferase"/>
    <property type="match status" value="1"/>
</dbReference>
<dbReference type="Gene3D" id="3.40.630.30">
    <property type="match status" value="1"/>
</dbReference>
<dbReference type="SUPFAM" id="SSF55729">
    <property type="entry name" value="Acyl-CoA N-acyltransferases (Nat)"/>
    <property type="match status" value="1"/>
</dbReference>
<proteinExistence type="evidence at transcript level"/>
<accession>A0A131Y2T2</accession>
<dbReference type="InterPro" id="IPR016181">
    <property type="entry name" value="Acyl_CoA_acyltransferase"/>
</dbReference>
<protein>
    <submittedName>
        <fullName evidence="5">Putative diamine acetyltransferase</fullName>
    </submittedName>
</protein>
<reference evidence="5" key="1">
    <citation type="submission" date="2016-02" db="EMBL/GenBank/DDBJ databases">
        <title>RNAseq analyses of the midgut from blood- or serum-fed Ixodes ricinus ticks.</title>
        <authorList>
            <person name="Perner J."/>
            <person name="Provaznik J."/>
            <person name="Schrenkova J."/>
            <person name="Urbanova V."/>
            <person name="Ribeiro J.M."/>
            <person name="Kopacek P."/>
        </authorList>
    </citation>
    <scope>NUCLEOTIDE SEQUENCE</scope>
    <source>
        <tissue evidence="5">Gut</tissue>
    </source>
</reference>
<organism evidence="5">
    <name type="scientific">Ixodes ricinus</name>
    <name type="common">Common tick</name>
    <name type="synonym">Acarus ricinus</name>
    <dbReference type="NCBI Taxonomy" id="34613"/>
    <lineage>
        <taxon>Eukaryota</taxon>
        <taxon>Metazoa</taxon>
        <taxon>Ecdysozoa</taxon>
        <taxon>Arthropoda</taxon>
        <taxon>Chelicerata</taxon>
        <taxon>Arachnida</taxon>
        <taxon>Acari</taxon>
        <taxon>Parasitiformes</taxon>
        <taxon>Ixodida</taxon>
        <taxon>Ixodoidea</taxon>
        <taxon>Ixodidae</taxon>
        <taxon>Ixodinae</taxon>
        <taxon>Ixodes</taxon>
    </lineage>
</organism>
<dbReference type="GO" id="GO:0008080">
    <property type="term" value="F:N-acetyltransferase activity"/>
    <property type="evidence" value="ECO:0007669"/>
    <property type="project" value="TreeGrafter"/>
</dbReference>
<dbReference type="PANTHER" id="PTHR10545">
    <property type="entry name" value="DIAMINE N-ACETYLTRANSFERASE"/>
    <property type="match status" value="1"/>
</dbReference>
<evidence type="ECO:0000259" key="4">
    <source>
        <dbReference type="PROSITE" id="PS51186"/>
    </source>
</evidence>
<sequence length="186" mass="21071">MTFKIRPAQRTDCDSIMDLIRELADYERMLDSVKIGASDLAKDLFDGARSDEQPWACVNLATITTSDNVEQVVGYVLYFFIFKADTLERVAYMEDLYVRPQHRRKGIGRALWRSVAEHGLREDCDVLNCEVLNWNKPALDFYVEHGATNISASEGYQHLRLTSDVLKVLDCGGETPCGSDSRIVDL</sequence>
<comment type="similarity">
    <text evidence="1">Belongs to the acetyltransferase family.</text>
</comment>
<dbReference type="AlphaFoldDB" id="A0A131Y2T2"/>
<dbReference type="CDD" id="cd04301">
    <property type="entry name" value="NAT_SF"/>
    <property type="match status" value="1"/>
</dbReference>
<dbReference type="PANTHER" id="PTHR10545:SF29">
    <property type="entry name" value="GH14572P-RELATED"/>
    <property type="match status" value="1"/>
</dbReference>
<dbReference type="PROSITE" id="PS51186">
    <property type="entry name" value="GNAT"/>
    <property type="match status" value="1"/>
</dbReference>
<name>A0A131Y2T2_IXORI</name>
<dbReference type="Pfam" id="PF00583">
    <property type="entry name" value="Acetyltransf_1"/>
    <property type="match status" value="1"/>
</dbReference>
<evidence type="ECO:0000256" key="1">
    <source>
        <dbReference type="ARBA" id="ARBA00008694"/>
    </source>
</evidence>
<dbReference type="InterPro" id="IPR000182">
    <property type="entry name" value="GNAT_dom"/>
</dbReference>
<dbReference type="InterPro" id="IPR051016">
    <property type="entry name" value="Diverse_Substrate_AcTransf"/>
</dbReference>
<evidence type="ECO:0000313" key="5">
    <source>
        <dbReference type="EMBL" id="JAP72336.1"/>
    </source>
</evidence>